<protein>
    <submittedName>
        <fullName evidence="1">RNA-directed DNA polymerase, eukaryota, Reverse transcriptase zinc-binding domain protein</fullName>
    </submittedName>
</protein>
<evidence type="ECO:0000313" key="2">
    <source>
        <dbReference type="Proteomes" id="UP000245207"/>
    </source>
</evidence>
<comment type="caution">
    <text evidence="1">The sequence shown here is derived from an EMBL/GenBank/DDBJ whole genome shotgun (WGS) entry which is preliminary data.</text>
</comment>
<dbReference type="GO" id="GO:0003964">
    <property type="term" value="F:RNA-directed DNA polymerase activity"/>
    <property type="evidence" value="ECO:0007669"/>
    <property type="project" value="UniProtKB-KW"/>
</dbReference>
<keyword evidence="1" id="KW-0695">RNA-directed DNA polymerase</keyword>
<organism evidence="1 2">
    <name type="scientific">Artemisia annua</name>
    <name type="common">Sweet wormwood</name>
    <dbReference type="NCBI Taxonomy" id="35608"/>
    <lineage>
        <taxon>Eukaryota</taxon>
        <taxon>Viridiplantae</taxon>
        <taxon>Streptophyta</taxon>
        <taxon>Embryophyta</taxon>
        <taxon>Tracheophyta</taxon>
        <taxon>Spermatophyta</taxon>
        <taxon>Magnoliopsida</taxon>
        <taxon>eudicotyledons</taxon>
        <taxon>Gunneridae</taxon>
        <taxon>Pentapetalae</taxon>
        <taxon>asterids</taxon>
        <taxon>campanulids</taxon>
        <taxon>Asterales</taxon>
        <taxon>Asteraceae</taxon>
        <taxon>Asteroideae</taxon>
        <taxon>Anthemideae</taxon>
        <taxon>Artemisiinae</taxon>
        <taxon>Artemisia</taxon>
    </lineage>
</organism>
<keyword evidence="2" id="KW-1185">Reference proteome</keyword>
<keyword evidence="1" id="KW-0808">Transferase</keyword>
<accession>A0A2U1NAD6</accession>
<dbReference type="OrthoDB" id="1740865at2759"/>
<proteinExistence type="predicted"/>
<dbReference type="Proteomes" id="UP000245207">
    <property type="component" value="Unassembled WGS sequence"/>
</dbReference>
<evidence type="ECO:0000313" key="1">
    <source>
        <dbReference type="EMBL" id="PWA70463.1"/>
    </source>
</evidence>
<sequence>MCHSGSDKWAPGTFSYVGGQSPTWQYGELLTGCRQCVHMELELQGWGDGPLISQGSLGVGSLHASNLAMLEKWWWRFHSKDNTLWKNIIISIHGDYGGLGLDRNSIGISFSP</sequence>
<dbReference type="EMBL" id="PKPP01003234">
    <property type="protein sequence ID" value="PWA70463.1"/>
    <property type="molecule type" value="Genomic_DNA"/>
</dbReference>
<reference evidence="1 2" key="1">
    <citation type="journal article" date="2018" name="Mol. Plant">
        <title>The genome of Artemisia annua provides insight into the evolution of Asteraceae family and artemisinin biosynthesis.</title>
        <authorList>
            <person name="Shen Q."/>
            <person name="Zhang L."/>
            <person name="Liao Z."/>
            <person name="Wang S."/>
            <person name="Yan T."/>
            <person name="Shi P."/>
            <person name="Liu M."/>
            <person name="Fu X."/>
            <person name="Pan Q."/>
            <person name="Wang Y."/>
            <person name="Lv Z."/>
            <person name="Lu X."/>
            <person name="Zhang F."/>
            <person name="Jiang W."/>
            <person name="Ma Y."/>
            <person name="Chen M."/>
            <person name="Hao X."/>
            <person name="Li L."/>
            <person name="Tang Y."/>
            <person name="Lv G."/>
            <person name="Zhou Y."/>
            <person name="Sun X."/>
            <person name="Brodelius P.E."/>
            <person name="Rose J.K.C."/>
            <person name="Tang K."/>
        </authorList>
    </citation>
    <scope>NUCLEOTIDE SEQUENCE [LARGE SCALE GENOMIC DNA]</scope>
    <source>
        <strain evidence="2">cv. Huhao1</strain>
        <tissue evidence="1">Leaf</tissue>
    </source>
</reference>
<gene>
    <name evidence="1" type="ORF">CTI12_AA288060</name>
</gene>
<name>A0A2U1NAD6_ARTAN</name>
<dbReference type="AlphaFoldDB" id="A0A2U1NAD6"/>
<keyword evidence="1" id="KW-0548">Nucleotidyltransferase</keyword>